<name>A0A5M6DK42_9BACT</name>
<dbReference type="AlphaFoldDB" id="A0A5M6DK42"/>
<dbReference type="RefSeq" id="WP_150087761.1">
    <property type="nucleotide sequence ID" value="NZ_VWSF01000004.1"/>
</dbReference>
<comment type="caution">
    <text evidence="1">The sequence shown here is derived from an EMBL/GenBank/DDBJ whole genome shotgun (WGS) entry which is preliminary data.</text>
</comment>
<evidence type="ECO:0008006" key="3">
    <source>
        <dbReference type="Google" id="ProtNLM"/>
    </source>
</evidence>
<dbReference type="EMBL" id="VWSF01000004">
    <property type="protein sequence ID" value="KAA5547843.1"/>
    <property type="molecule type" value="Genomic_DNA"/>
</dbReference>
<protein>
    <recommendedName>
        <fullName evidence="3">Lipocalin-like domain-containing protein</fullName>
    </recommendedName>
</protein>
<gene>
    <name evidence="1" type="ORF">F0145_07845</name>
</gene>
<reference evidence="1 2" key="1">
    <citation type="submission" date="2019-09" db="EMBL/GenBank/DDBJ databases">
        <title>Genome sequence and assembly of Adhaeribacter sp.</title>
        <authorList>
            <person name="Chhetri G."/>
        </authorList>
    </citation>
    <scope>NUCLEOTIDE SEQUENCE [LARGE SCALE GENOMIC DNA]</scope>
    <source>
        <strain evidence="1 2">DK36</strain>
    </source>
</reference>
<proteinExistence type="predicted"/>
<organism evidence="1 2">
    <name type="scientific">Adhaeribacter rhizoryzae</name>
    <dbReference type="NCBI Taxonomy" id="2607907"/>
    <lineage>
        <taxon>Bacteria</taxon>
        <taxon>Pseudomonadati</taxon>
        <taxon>Bacteroidota</taxon>
        <taxon>Cytophagia</taxon>
        <taxon>Cytophagales</taxon>
        <taxon>Hymenobacteraceae</taxon>
        <taxon>Adhaeribacter</taxon>
    </lineage>
</organism>
<sequence>MKLLTFIPLLFCLLGLSYPEKQEVAMSQSDQLKGTWKRDRIQIQYIVDSHLVHEQEITAESGNIYDFEEEKVRVKYPDGTSAQGTYAVVKEYESKKVILNLPGNTTTYTLIAVTPTRMIWQRDLDDVYYKEGSTQKSAERAICTEEFKK</sequence>
<keyword evidence="2" id="KW-1185">Reference proteome</keyword>
<accession>A0A5M6DK42</accession>
<evidence type="ECO:0000313" key="1">
    <source>
        <dbReference type="EMBL" id="KAA5547843.1"/>
    </source>
</evidence>
<evidence type="ECO:0000313" key="2">
    <source>
        <dbReference type="Proteomes" id="UP000323426"/>
    </source>
</evidence>
<dbReference type="Proteomes" id="UP000323426">
    <property type="component" value="Unassembled WGS sequence"/>
</dbReference>